<gene>
    <name evidence="8" type="ORF">AB5I84_00205</name>
</gene>
<evidence type="ECO:0000313" key="9">
    <source>
        <dbReference type="Proteomes" id="UP001562065"/>
    </source>
</evidence>
<comment type="subcellular location">
    <subcellularLocation>
        <location evidence="1">Cell membrane</location>
        <topology evidence="1">Multi-pass membrane protein</topology>
    </subcellularLocation>
</comment>
<evidence type="ECO:0000256" key="4">
    <source>
        <dbReference type="ARBA" id="ARBA00022989"/>
    </source>
</evidence>
<evidence type="ECO:0000313" key="8">
    <source>
        <dbReference type="EMBL" id="MEY1660563.1"/>
    </source>
</evidence>
<organism evidence="8 9">
    <name type="scientific">Isoalcanivorax beigongshangi</name>
    <dbReference type="NCBI Taxonomy" id="3238810"/>
    <lineage>
        <taxon>Bacteria</taxon>
        <taxon>Pseudomonadati</taxon>
        <taxon>Pseudomonadota</taxon>
        <taxon>Gammaproteobacteria</taxon>
        <taxon>Oceanospirillales</taxon>
        <taxon>Alcanivoracaceae</taxon>
        <taxon>Isoalcanivorax</taxon>
    </lineage>
</organism>
<accession>A0ABV4ACH9</accession>
<feature type="transmembrane region" description="Helical" evidence="6">
    <location>
        <begin position="83"/>
        <end position="116"/>
    </location>
</feature>
<feature type="domain" description="Type II secretion system protein GspF" evidence="7">
    <location>
        <begin position="141"/>
        <end position="268"/>
    </location>
</feature>
<dbReference type="PANTHER" id="PTHR35007:SF2">
    <property type="entry name" value="PILUS ASSEMBLE PROTEIN"/>
    <property type="match status" value="1"/>
</dbReference>
<keyword evidence="5 6" id="KW-0472">Membrane</keyword>
<keyword evidence="3 6" id="KW-0812">Transmembrane</keyword>
<name>A0ABV4ACH9_9GAMM</name>
<dbReference type="PANTHER" id="PTHR35007">
    <property type="entry name" value="INTEGRAL MEMBRANE PROTEIN-RELATED"/>
    <property type="match status" value="1"/>
</dbReference>
<keyword evidence="9" id="KW-1185">Reference proteome</keyword>
<comment type="caution">
    <text evidence="8">The sequence shown here is derived from an EMBL/GenBank/DDBJ whole genome shotgun (WGS) entry which is preliminary data.</text>
</comment>
<dbReference type="InterPro" id="IPR018076">
    <property type="entry name" value="T2SS_GspF_dom"/>
</dbReference>
<feature type="transmembrane region" description="Helical" evidence="6">
    <location>
        <begin position="248"/>
        <end position="274"/>
    </location>
</feature>
<dbReference type="Proteomes" id="UP001562065">
    <property type="component" value="Unassembled WGS sequence"/>
</dbReference>
<keyword evidence="4 6" id="KW-1133">Transmembrane helix</keyword>
<proteinExistence type="predicted"/>
<sequence length="282" mass="30893">MAVLLALAAVWLALVQSRRWGNRRQVLRRLSGLQAGDDPQRSLALAGVSSRLTSLGFVQDDYREMSTALSATGRSSEQIQNTYFIVCWLVPVFAVLAAALIWGGLAALMAGALFFIGSRRYVRGVAKQSCFQQNLEAIELAQVMKMLLEAGLSIERAFRIAALQARPLIPTLVFRLERFNRLMDSGADRGAALEDINQGRDIPMLHNLTRLLKQAGALGGGITESIEQMIQEAHDMERSRVKEQVNKLGAKMTVVMMALMMPALFLIIGGPAGINIVQALSR</sequence>
<evidence type="ECO:0000256" key="1">
    <source>
        <dbReference type="ARBA" id="ARBA00004651"/>
    </source>
</evidence>
<dbReference type="Pfam" id="PF00482">
    <property type="entry name" value="T2SSF"/>
    <property type="match status" value="1"/>
</dbReference>
<dbReference type="RefSeq" id="WP_369453811.1">
    <property type="nucleotide sequence ID" value="NZ_JBGCUO010000001.1"/>
</dbReference>
<dbReference type="EMBL" id="JBGCUO010000001">
    <property type="protein sequence ID" value="MEY1660563.1"/>
    <property type="molecule type" value="Genomic_DNA"/>
</dbReference>
<evidence type="ECO:0000256" key="2">
    <source>
        <dbReference type="ARBA" id="ARBA00022475"/>
    </source>
</evidence>
<reference evidence="8 9" key="1">
    <citation type="submission" date="2024-07" db="EMBL/GenBank/DDBJ databases">
        <authorList>
            <person name="Ren Q."/>
        </authorList>
    </citation>
    <scope>NUCLEOTIDE SEQUENCE [LARGE SCALE GENOMIC DNA]</scope>
    <source>
        <strain evidence="8 9">REN37</strain>
    </source>
</reference>
<protein>
    <submittedName>
        <fullName evidence="8">Type II secretion system F family protein</fullName>
    </submittedName>
</protein>
<evidence type="ECO:0000259" key="7">
    <source>
        <dbReference type="Pfam" id="PF00482"/>
    </source>
</evidence>
<evidence type="ECO:0000256" key="6">
    <source>
        <dbReference type="SAM" id="Phobius"/>
    </source>
</evidence>
<evidence type="ECO:0000256" key="5">
    <source>
        <dbReference type="ARBA" id="ARBA00023136"/>
    </source>
</evidence>
<keyword evidence="2" id="KW-1003">Cell membrane</keyword>
<evidence type="ECO:0000256" key="3">
    <source>
        <dbReference type="ARBA" id="ARBA00022692"/>
    </source>
</evidence>